<sequence>MVAVIRTDLPTIETTRSGASARPSTDRWTCDDDSYWGIVAGADTGARPTRSRETARPAPVRRRPVVRDARRPHGGGIEYDGRTAGVSRAPHGSRPARGIASVVAVVLVTAASALGLVGVANLRAADVPPQPSVVEQLDLGVSPR</sequence>
<protein>
    <submittedName>
        <fullName evidence="3">Uncharacterized protein</fullName>
    </submittedName>
</protein>
<comment type="caution">
    <text evidence="3">The sequence shown here is derived from an EMBL/GenBank/DDBJ whole genome shotgun (WGS) entry which is preliminary data.</text>
</comment>
<feature type="region of interest" description="Disordered" evidence="1">
    <location>
        <begin position="41"/>
        <end position="95"/>
    </location>
</feature>
<gene>
    <name evidence="3" type="ORF">HQ603_06315</name>
</gene>
<dbReference type="Proteomes" id="UP000825228">
    <property type="component" value="Unassembled WGS sequence"/>
</dbReference>
<keyword evidence="4" id="KW-1185">Reference proteome</keyword>
<name>A0ABS7P236_9NOCA</name>
<reference evidence="3 4" key="1">
    <citation type="submission" date="2020-06" db="EMBL/GenBank/DDBJ databases">
        <title>Taxonomy, biology and ecology of Rhodococcus bacteria occurring in California pistachio and other woody hosts as revealed by genome sequence analyses.</title>
        <authorList>
            <person name="Gai Y."/>
            <person name="Riely B."/>
        </authorList>
    </citation>
    <scope>NUCLEOTIDE SEQUENCE [LARGE SCALE GENOMIC DNA]</scope>
    <source>
        <strain evidence="3 4">BP-281</strain>
    </source>
</reference>
<evidence type="ECO:0000256" key="1">
    <source>
        <dbReference type="SAM" id="MobiDB-lite"/>
    </source>
</evidence>
<proteinExistence type="predicted"/>
<dbReference type="EMBL" id="JABUBU010000002">
    <property type="protein sequence ID" value="MBY6366365.1"/>
    <property type="molecule type" value="Genomic_DNA"/>
</dbReference>
<evidence type="ECO:0000313" key="3">
    <source>
        <dbReference type="EMBL" id="MBY6366365.1"/>
    </source>
</evidence>
<feature type="transmembrane region" description="Helical" evidence="2">
    <location>
        <begin position="98"/>
        <end position="120"/>
    </location>
</feature>
<evidence type="ECO:0000256" key="2">
    <source>
        <dbReference type="SAM" id="Phobius"/>
    </source>
</evidence>
<keyword evidence="2" id="KW-0472">Membrane</keyword>
<evidence type="ECO:0000313" key="4">
    <source>
        <dbReference type="Proteomes" id="UP000825228"/>
    </source>
</evidence>
<keyword evidence="2" id="KW-1133">Transmembrane helix</keyword>
<organism evidence="3 4">
    <name type="scientific">Rhodococcoides corynebacterioides</name>
    <dbReference type="NCBI Taxonomy" id="53972"/>
    <lineage>
        <taxon>Bacteria</taxon>
        <taxon>Bacillati</taxon>
        <taxon>Actinomycetota</taxon>
        <taxon>Actinomycetes</taxon>
        <taxon>Mycobacteriales</taxon>
        <taxon>Nocardiaceae</taxon>
        <taxon>Rhodococcoides</taxon>
    </lineage>
</organism>
<accession>A0ABS7P236</accession>
<dbReference type="RefSeq" id="WP_222683672.1">
    <property type="nucleotide sequence ID" value="NZ_JABUBT010000003.1"/>
</dbReference>
<keyword evidence="2" id="KW-0812">Transmembrane</keyword>